<protein>
    <submittedName>
        <fullName evidence="1">Uncharacterized protein</fullName>
    </submittedName>
</protein>
<dbReference type="OrthoDB" id="4508574at2759"/>
<dbReference type="EMBL" id="MSFM01000008">
    <property type="protein sequence ID" value="PKY02926.1"/>
    <property type="molecule type" value="Genomic_DNA"/>
</dbReference>
<dbReference type="VEuPathDB" id="FungiDB:P168DRAFT_319470"/>
<evidence type="ECO:0000313" key="2">
    <source>
        <dbReference type="Proteomes" id="UP000234254"/>
    </source>
</evidence>
<proteinExistence type="predicted"/>
<dbReference type="GeneID" id="36547804"/>
<sequence>MATPVAAPRRSPPTIMTPSTFTQDISRAIMASSQVPKSINLELNPQANLEFPPPPPPPSPQQLIRRAVLNILGSADIVT</sequence>
<gene>
    <name evidence="1" type="ORF">P168DRAFT_319470</name>
</gene>
<evidence type="ECO:0000313" key="1">
    <source>
        <dbReference type="EMBL" id="PKY02926.1"/>
    </source>
</evidence>
<accession>A0A2I1CZ87</accession>
<dbReference type="RefSeq" id="XP_024691520.1">
    <property type="nucleotide sequence ID" value="XM_024840280.1"/>
</dbReference>
<name>A0A2I1CZ87_ASPC2</name>
<dbReference type="Proteomes" id="UP000234254">
    <property type="component" value="Unassembled WGS sequence"/>
</dbReference>
<dbReference type="AlphaFoldDB" id="A0A2I1CZ87"/>
<keyword evidence="2" id="KW-1185">Reference proteome</keyword>
<reference evidence="1" key="1">
    <citation type="submission" date="2016-12" db="EMBL/GenBank/DDBJ databases">
        <title>The genomes of Aspergillus section Nigri reveals drivers in fungal speciation.</title>
        <authorList>
            <consortium name="DOE Joint Genome Institute"/>
            <person name="Vesth T.C."/>
            <person name="Nybo J."/>
            <person name="Theobald S."/>
            <person name="Brandl J."/>
            <person name="Frisvad J.C."/>
            <person name="Nielsen K.F."/>
            <person name="Lyhne E.K."/>
            <person name="Kogle M.E."/>
            <person name="Kuo A."/>
            <person name="Riley R."/>
            <person name="Clum A."/>
            <person name="Nolan M."/>
            <person name="Lipzen A."/>
            <person name="Salamov A."/>
            <person name="Henrissat B."/>
            <person name="Wiebenga A."/>
            <person name="De vries R.P."/>
            <person name="Grigoriev I.V."/>
            <person name="Mortensen U.H."/>
            <person name="Andersen M.R."/>
            <person name="Baker S.E."/>
        </authorList>
    </citation>
    <scope>NUCLEOTIDE SEQUENCE</scope>
    <source>
        <strain evidence="1">IBT 28561</strain>
    </source>
</reference>
<organism evidence="1 2">
    <name type="scientific">Aspergillus campestris (strain IBT 28561)</name>
    <dbReference type="NCBI Taxonomy" id="1392248"/>
    <lineage>
        <taxon>Eukaryota</taxon>
        <taxon>Fungi</taxon>
        <taxon>Dikarya</taxon>
        <taxon>Ascomycota</taxon>
        <taxon>Pezizomycotina</taxon>
        <taxon>Eurotiomycetes</taxon>
        <taxon>Eurotiomycetidae</taxon>
        <taxon>Eurotiales</taxon>
        <taxon>Aspergillaceae</taxon>
        <taxon>Aspergillus</taxon>
        <taxon>Aspergillus subgen. Circumdati</taxon>
    </lineage>
</organism>
<comment type="caution">
    <text evidence="1">The sequence shown here is derived from an EMBL/GenBank/DDBJ whole genome shotgun (WGS) entry which is preliminary data.</text>
</comment>